<reference evidence="2" key="1">
    <citation type="journal article" date="2013" name="Nat. Commun.">
        <title>Whole-genome sequencing of Oryza brachyantha reveals mechanisms underlying Oryza genome evolution.</title>
        <authorList>
            <person name="Chen J."/>
            <person name="Huang Q."/>
            <person name="Gao D."/>
            <person name="Wang J."/>
            <person name="Lang Y."/>
            <person name="Liu T."/>
            <person name="Li B."/>
            <person name="Bai Z."/>
            <person name="Luis Goicoechea J."/>
            <person name="Liang C."/>
            <person name="Chen C."/>
            <person name="Zhang W."/>
            <person name="Sun S."/>
            <person name="Liao Y."/>
            <person name="Zhang X."/>
            <person name="Yang L."/>
            <person name="Song C."/>
            <person name="Wang M."/>
            <person name="Shi J."/>
            <person name="Liu G."/>
            <person name="Liu J."/>
            <person name="Zhou H."/>
            <person name="Zhou W."/>
            <person name="Yu Q."/>
            <person name="An N."/>
            <person name="Chen Y."/>
            <person name="Cai Q."/>
            <person name="Wang B."/>
            <person name="Liu B."/>
            <person name="Min J."/>
            <person name="Huang Y."/>
            <person name="Wu H."/>
            <person name="Li Z."/>
            <person name="Zhang Y."/>
            <person name="Yin Y."/>
            <person name="Song W."/>
            <person name="Jiang J."/>
            <person name="Jackson S.A."/>
            <person name="Wing R.A."/>
            <person name="Wang J."/>
            <person name="Chen M."/>
        </authorList>
    </citation>
    <scope>NUCLEOTIDE SEQUENCE [LARGE SCALE GENOMIC DNA]</scope>
    <source>
        <strain evidence="2">cv. IRGC 101232</strain>
    </source>
</reference>
<dbReference type="eggNOG" id="ENOG502QUII">
    <property type="taxonomic scope" value="Eukaryota"/>
</dbReference>
<dbReference type="EnsemblPlants" id="OB06G32030.1">
    <property type="protein sequence ID" value="OB06G32030.1"/>
    <property type="gene ID" value="OB06G32030"/>
</dbReference>
<dbReference type="PANTHER" id="PTHR33318:SF5">
    <property type="entry name" value="OS06G0670100 PROTEIN"/>
    <property type="match status" value="1"/>
</dbReference>
<dbReference type="STRING" id="4533.J3MGQ9"/>
<evidence type="ECO:0000313" key="2">
    <source>
        <dbReference type="EnsemblPlants" id="OB06G32030.1"/>
    </source>
</evidence>
<organism evidence="2">
    <name type="scientific">Oryza brachyantha</name>
    <name type="common">malo sina</name>
    <dbReference type="NCBI Taxonomy" id="4533"/>
    <lineage>
        <taxon>Eukaryota</taxon>
        <taxon>Viridiplantae</taxon>
        <taxon>Streptophyta</taxon>
        <taxon>Embryophyta</taxon>
        <taxon>Tracheophyta</taxon>
        <taxon>Spermatophyta</taxon>
        <taxon>Magnoliopsida</taxon>
        <taxon>Liliopsida</taxon>
        <taxon>Poales</taxon>
        <taxon>Poaceae</taxon>
        <taxon>BOP clade</taxon>
        <taxon>Oryzoideae</taxon>
        <taxon>Oryzeae</taxon>
        <taxon>Oryzinae</taxon>
        <taxon>Oryza</taxon>
    </lineage>
</organism>
<evidence type="ECO:0000256" key="1">
    <source>
        <dbReference type="SAM" id="MobiDB-lite"/>
    </source>
</evidence>
<dbReference type="PANTHER" id="PTHR33318">
    <property type="entry name" value="ASPARTYL/GLUTAMYL-TRNA(ASN/GLN) AMIDOTRANSFERASE SUBUNIT"/>
    <property type="match status" value="1"/>
</dbReference>
<reference evidence="2" key="2">
    <citation type="submission" date="2013-04" db="UniProtKB">
        <authorList>
            <consortium name="EnsemblPlants"/>
        </authorList>
    </citation>
    <scope>IDENTIFICATION</scope>
</reference>
<proteinExistence type="predicted"/>
<dbReference type="GO" id="GO:0007142">
    <property type="term" value="P:male meiosis II"/>
    <property type="evidence" value="ECO:0007669"/>
    <property type="project" value="InterPro"/>
</dbReference>
<keyword evidence="3" id="KW-1185">Reference proteome</keyword>
<evidence type="ECO:0000313" key="3">
    <source>
        <dbReference type="Proteomes" id="UP000006038"/>
    </source>
</evidence>
<dbReference type="OMA" id="WDCHCIP"/>
<name>J3MGQ9_ORYBR</name>
<accession>J3MGQ9</accession>
<protein>
    <submittedName>
        <fullName evidence="2">Uncharacterized protein</fullName>
    </submittedName>
</protein>
<dbReference type="AlphaFoldDB" id="J3MGQ9"/>
<dbReference type="InterPro" id="IPR039300">
    <property type="entry name" value="JASON"/>
</dbReference>
<feature type="compositionally biased region" description="Basic and acidic residues" evidence="1">
    <location>
        <begin position="241"/>
        <end position="251"/>
    </location>
</feature>
<dbReference type="HOGENOM" id="CLU_034423_0_0_1"/>
<dbReference type="Proteomes" id="UP000006038">
    <property type="component" value="Chromosome 6"/>
</dbReference>
<feature type="region of interest" description="Disordered" evidence="1">
    <location>
        <begin position="241"/>
        <end position="289"/>
    </location>
</feature>
<sequence>MCRYAATIARAVVEFLDAVLVGFFLSFFRPRDDDGPGSGRRDSPARKVPLGELLLSDGEQGFGASRGSHEDLGEDCGIAEELMSEANYLKLIGAIPETPAELQSASCQINLEHYIEHDSFLTNAPAVVEASPAFEAKSFEGLKCEEDHTFIPELKTEDTKHLPLVESVYQPATGDKSPFENIKSMNLGSGDSPFPTPLVLRDDMQTPGTVCTSHKGPSGKPVRTRKQFVYPIVRPIENKLRQMELTEESSKPSKRRNLSADSIKKPQLTSSDSVEKGESPDSLPLPKSKCQLGIQRQLGDEIPKSISDENLEVCSLSNWLKPSAAGNENEGPVECSVGSRSYDEKNLLEGHVFMATESKWDEENPTPRLSKPLDFHGIPNTTKKYQEDQKIKWHSTPFEERLLKVLSEEEVPPTRKLVRGRLFYPEERV</sequence>
<dbReference type="Gramene" id="OB06G32030.1">
    <property type="protein sequence ID" value="OB06G32030.1"/>
    <property type="gene ID" value="OB06G32030"/>
</dbReference>